<dbReference type="InterPro" id="IPR029063">
    <property type="entry name" value="SAM-dependent_MTases_sf"/>
</dbReference>
<dbReference type="HOGENOM" id="CLU_037990_1_0_1"/>
<protein>
    <recommendedName>
        <fullName evidence="4">Methyltransferase domain-containing protein</fullName>
    </recommendedName>
</protein>
<dbReference type="STRING" id="933388.S7ZWX0"/>
<dbReference type="eggNOG" id="KOG1270">
    <property type="taxonomic scope" value="Eukaryota"/>
</dbReference>
<keyword evidence="3" id="KW-1185">Reference proteome</keyword>
<dbReference type="PANTHER" id="PTHR43861:SF1">
    <property type="entry name" value="TRANS-ACONITATE 2-METHYLTRANSFERASE"/>
    <property type="match status" value="1"/>
</dbReference>
<dbReference type="Pfam" id="PF13489">
    <property type="entry name" value="Methyltransf_23"/>
    <property type="match status" value="1"/>
</dbReference>
<dbReference type="Proteomes" id="UP000019376">
    <property type="component" value="Unassembled WGS sequence"/>
</dbReference>
<dbReference type="PANTHER" id="PTHR43861">
    <property type="entry name" value="TRANS-ACONITATE 2-METHYLTRANSFERASE-RELATED"/>
    <property type="match status" value="1"/>
</dbReference>
<evidence type="ECO:0000313" key="2">
    <source>
        <dbReference type="EMBL" id="EPS33251.1"/>
    </source>
</evidence>
<dbReference type="CDD" id="cd02440">
    <property type="entry name" value="AdoMet_MTases"/>
    <property type="match status" value="1"/>
</dbReference>
<sequence length="270" mass="30130">MTEFTEANRAYFDKMASTYQSKFADSMKIIAEQTSKHRLWISDRWTDTEAGKGQEVKVLEYACGPGVVSMSLAPFVTKVIGVDIADQMLAEFRQNAKTIGLSDKMVGYKADLLADSEPEEFSGPEYHDFDVIAVSMALHHFEQPDVALRRLASRLKKGGSFMIIDLVPSAGSDHGHGHGHGHSHSHGHSHGHGHGHNHGQHHDNSAQEFPRDGAHTVKTHGFSAEEMKKLFADAGLDSRFDYEVIPDQLKWEKPEKTYYKTIFIARAQLT</sequence>
<dbReference type="Gene3D" id="3.40.50.150">
    <property type="entry name" value="Vaccinia Virus protein VP39"/>
    <property type="match status" value="1"/>
</dbReference>
<evidence type="ECO:0000313" key="3">
    <source>
        <dbReference type="Proteomes" id="UP000019376"/>
    </source>
</evidence>
<dbReference type="SUPFAM" id="SSF53335">
    <property type="entry name" value="S-adenosyl-L-methionine-dependent methyltransferases"/>
    <property type="match status" value="1"/>
</dbReference>
<reference evidence="2 3" key="1">
    <citation type="journal article" date="2013" name="PLoS ONE">
        <title>Genomic and secretomic analyses reveal unique features of the lignocellulolytic enzyme system of Penicillium decumbens.</title>
        <authorList>
            <person name="Liu G."/>
            <person name="Zhang L."/>
            <person name="Wei X."/>
            <person name="Zou G."/>
            <person name="Qin Y."/>
            <person name="Ma L."/>
            <person name="Li J."/>
            <person name="Zheng H."/>
            <person name="Wang S."/>
            <person name="Wang C."/>
            <person name="Xun L."/>
            <person name="Zhao G.-P."/>
            <person name="Zhou Z."/>
            <person name="Qu Y."/>
        </authorList>
    </citation>
    <scope>NUCLEOTIDE SEQUENCE [LARGE SCALE GENOMIC DNA]</scope>
    <source>
        <strain evidence="3">114-2 / CGMCC 5302</strain>
    </source>
</reference>
<proteinExistence type="predicted"/>
<dbReference type="EMBL" id="KB644415">
    <property type="protein sequence ID" value="EPS33251.1"/>
    <property type="molecule type" value="Genomic_DNA"/>
</dbReference>
<evidence type="ECO:0008006" key="4">
    <source>
        <dbReference type="Google" id="ProtNLM"/>
    </source>
</evidence>
<dbReference type="OrthoDB" id="66144at2759"/>
<dbReference type="AlphaFoldDB" id="S7ZWX0"/>
<organism evidence="2 3">
    <name type="scientific">Penicillium oxalicum (strain 114-2 / CGMCC 5302)</name>
    <name type="common">Penicillium decumbens</name>
    <dbReference type="NCBI Taxonomy" id="933388"/>
    <lineage>
        <taxon>Eukaryota</taxon>
        <taxon>Fungi</taxon>
        <taxon>Dikarya</taxon>
        <taxon>Ascomycota</taxon>
        <taxon>Pezizomycotina</taxon>
        <taxon>Eurotiomycetes</taxon>
        <taxon>Eurotiomycetidae</taxon>
        <taxon>Eurotiales</taxon>
        <taxon>Aspergillaceae</taxon>
        <taxon>Penicillium</taxon>
    </lineage>
</organism>
<feature type="compositionally biased region" description="Basic residues" evidence="1">
    <location>
        <begin position="177"/>
        <end position="199"/>
    </location>
</feature>
<feature type="region of interest" description="Disordered" evidence="1">
    <location>
        <begin position="172"/>
        <end position="212"/>
    </location>
</feature>
<name>S7ZWX0_PENO1</name>
<accession>S7ZWX0</accession>
<gene>
    <name evidence="2" type="ORF">PDE_08213</name>
</gene>
<evidence type="ECO:0000256" key="1">
    <source>
        <dbReference type="SAM" id="MobiDB-lite"/>
    </source>
</evidence>
<feature type="compositionally biased region" description="Basic and acidic residues" evidence="1">
    <location>
        <begin position="200"/>
        <end position="212"/>
    </location>
</feature>
<dbReference type="PhylomeDB" id="S7ZWX0"/>